<gene>
    <name evidence="1" type="ORF">SAMN05443248_0838</name>
</gene>
<name>A0A1M5I7C0_9BRAD</name>
<sequence length="243" mass="25521">MTGTVKANATIAGSESIATGFEAAFAKGNTTTKADLLSRSKDAIETGDQLLHDAAEALALAQQDFKASQREIAEAVGKSVAWVNRLLQWQRHGCVGTPFGPSSKAGRELRKRVQSSEQRALHRVETDDAGAGTDARMIESTKRTAVPSPQAGDVALADFTARVLDLITRTDKREAKRFAATAVPADDLAKLGKFLTDLANCKKSEAVEPAPITALPANGAVPVGQPAVKVEHAAPEAGVDRVA</sequence>
<dbReference type="OrthoDB" id="575806at356"/>
<dbReference type="Proteomes" id="UP000189796">
    <property type="component" value="Chromosome I"/>
</dbReference>
<reference evidence="1 2" key="1">
    <citation type="submission" date="2016-11" db="EMBL/GenBank/DDBJ databases">
        <authorList>
            <person name="Jaros S."/>
            <person name="Januszkiewicz K."/>
            <person name="Wedrychowicz H."/>
        </authorList>
    </citation>
    <scope>NUCLEOTIDE SEQUENCE [LARGE SCALE GENOMIC DNA]</scope>
    <source>
        <strain evidence="1 2">GAS138</strain>
    </source>
</reference>
<dbReference type="RefSeq" id="WP_079600127.1">
    <property type="nucleotide sequence ID" value="NZ_LT670817.1"/>
</dbReference>
<evidence type="ECO:0000313" key="2">
    <source>
        <dbReference type="Proteomes" id="UP000189796"/>
    </source>
</evidence>
<evidence type="ECO:0000313" key="1">
    <source>
        <dbReference type="EMBL" id="SHG24186.1"/>
    </source>
</evidence>
<dbReference type="EMBL" id="LT670817">
    <property type="protein sequence ID" value="SHG24186.1"/>
    <property type="molecule type" value="Genomic_DNA"/>
</dbReference>
<organism evidence="1 2">
    <name type="scientific">Bradyrhizobium erythrophlei</name>
    <dbReference type="NCBI Taxonomy" id="1437360"/>
    <lineage>
        <taxon>Bacteria</taxon>
        <taxon>Pseudomonadati</taxon>
        <taxon>Pseudomonadota</taxon>
        <taxon>Alphaproteobacteria</taxon>
        <taxon>Hyphomicrobiales</taxon>
        <taxon>Nitrobacteraceae</taxon>
        <taxon>Bradyrhizobium</taxon>
    </lineage>
</organism>
<protein>
    <submittedName>
        <fullName evidence="1">Uncharacterized protein</fullName>
    </submittedName>
</protein>
<accession>A0A1M5I7C0</accession>
<proteinExistence type="predicted"/>
<dbReference type="AlphaFoldDB" id="A0A1M5I7C0"/>